<dbReference type="AlphaFoldDB" id="L8TH18"/>
<organism evidence="1 2">
    <name type="scientific">Arthrobacter nitrophenolicus</name>
    <dbReference type="NCBI Taxonomy" id="683150"/>
    <lineage>
        <taxon>Bacteria</taxon>
        <taxon>Bacillati</taxon>
        <taxon>Actinomycetota</taxon>
        <taxon>Actinomycetes</taxon>
        <taxon>Micrococcales</taxon>
        <taxon>Micrococcaceae</taxon>
        <taxon>Arthrobacter</taxon>
    </lineage>
</organism>
<protein>
    <submittedName>
        <fullName evidence="1">Uncharacterized protein</fullName>
    </submittedName>
</protein>
<dbReference type="EMBL" id="AOFD01000102">
    <property type="protein sequence ID" value="ELT42638.1"/>
    <property type="molecule type" value="Genomic_DNA"/>
</dbReference>
<name>L8TH18_9MICC</name>
<gene>
    <name evidence="1" type="ORF">G205_23217</name>
</gene>
<proteinExistence type="predicted"/>
<evidence type="ECO:0000313" key="1">
    <source>
        <dbReference type="EMBL" id="ELT42638.1"/>
    </source>
</evidence>
<evidence type="ECO:0000313" key="2">
    <source>
        <dbReference type="Proteomes" id="UP000011189"/>
    </source>
</evidence>
<keyword evidence="2" id="KW-1185">Reference proteome</keyword>
<reference evidence="2" key="1">
    <citation type="journal article" date="2013" name="Genome Announc.">
        <title>Draft Genome Sequence of the 2-Chloro-4-Nitrophenol-Degrading Bacterium Arthrobacter sp. Strain SJCon.</title>
        <authorList>
            <person name="Vikram S."/>
            <person name="Kumar S."/>
            <person name="Vaidya B."/>
            <person name="Pinnaka A.K."/>
            <person name="Raghava G.P."/>
        </authorList>
    </citation>
    <scope>NUCLEOTIDE SEQUENCE [LARGE SCALE GENOMIC DNA]</scope>
    <source>
        <strain evidence="2">SJCon</strain>
    </source>
</reference>
<sequence>MTERDVSGGELLEQFADAGFAEPGEDAFGSLGFAERGEQFRCRRFVALDSSTRNSAMRSFRSEQRAQVFWR</sequence>
<accession>L8TH18</accession>
<dbReference type="Proteomes" id="UP000011189">
    <property type="component" value="Unassembled WGS sequence"/>
</dbReference>
<comment type="caution">
    <text evidence="1">The sequence shown here is derived from an EMBL/GenBank/DDBJ whole genome shotgun (WGS) entry which is preliminary data.</text>
</comment>